<evidence type="ECO:0000256" key="5">
    <source>
        <dbReference type="ARBA" id="ARBA00022741"/>
    </source>
</evidence>
<feature type="coiled-coil region" evidence="16">
    <location>
        <begin position="720"/>
        <end position="747"/>
    </location>
</feature>
<keyword evidence="9 16" id="KW-0175">Coiled coil</keyword>
<evidence type="ECO:0000313" key="19">
    <source>
        <dbReference type="EnsemblMetazoa" id="XP_014260915.1"/>
    </source>
</evidence>
<dbReference type="InterPro" id="IPR019821">
    <property type="entry name" value="Kinesin_motor_CS"/>
</dbReference>
<dbReference type="KEGG" id="clec:106673343"/>
<evidence type="ECO:0000256" key="14">
    <source>
        <dbReference type="PROSITE-ProRule" id="PRU00283"/>
    </source>
</evidence>
<evidence type="ECO:0000256" key="11">
    <source>
        <dbReference type="ARBA" id="ARBA00023212"/>
    </source>
</evidence>
<comment type="similarity">
    <text evidence="13">Belongs to the TRAFAC class myosin-kinesin ATPase superfamily. Kinesin family. KIN-13 subfamily.</text>
</comment>
<evidence type="ECO:0000256" key="16">
    <source>
        <dbReference type="SAM" id="Coils"/>
    </source>
</evidence>
<evidence type="ECO:0000256" key="10">
    <source>
        <dbReference type="ARBA" id="ARBA00023175"/>
    </source>
</evidence>
<feature type="compositionally biased region" description="Polar residues" evidence="17">
    <location>
        <begin position="154"/>
        <end position="168"/>
    </location>
</feature>
<feature type="region of interest" description="Disordered" evidence="17">
    <location>
        <begin position="129"/>
        <end position="186"/>
    </location>
</feature>
<dbReference type="GeneID" id="106673343"/>
<keyword evidence="6" id="KW-0498">Mitosis</keyword>
<dbReference type="Pfam" id="PF22923">
    <property type="entry name" value="KIF2A-like_1st"/>
    <property type="match status" value="1"/>
</dbReference>
<dbReference type="Gene3D" id="3.40.850.10">
    <property type="entry name" value="Kinesin motor domain"/>
    <property type="match status" value="1"/>
</dbReference>
<comment type="subcellular location">
    <subcellularLocation>
        <location evidence="1">Cytoplasm</location>
        <location evidence="1">Cytoskeleton</location>
        <location evidence="1">Spindle pole</location>
    </subcellularLocation>
</comment>
<dbReference type="RefSeq" id="XP_014260915.1">
    <property type="nucleotide sequence ID" value="XM_014405429.2"/>
</dbReference>
<keyword evidence="3" id="KW-0132">Cell division</keyword>
<evidence type="ECO:0000313" key="20">
    <source>
        <dbReference type="Proteomes" id="UP000494040"/>
    </source>
</evidence>
<dbReference type="SUPFAM" id="SSF52540">
    <property type="entry name" value="P-loop containing nucleoside triphosphate hydrolases"/>
    <property type="match status" value="1"/>
</dbReference>
<feature type="compositionally biased region" description="Acidic residues" evidence="17">
    <location>
        <begin position="90"/>
        <end position="101"/>
    </location>
</feature>
<evidence type="ECO:0000256" key="1">
    <source>
        <dbReference type="ARBA" id="ARBA00004647"/>
    </source>
</evidence>
<keyword evidence="8 14" id="KW-0067">ATP-binding</keyword>
<feature type="compositionally biased region" description="Basic and acidic residues" evidence="17">
    <location>
        <begin position="230"/>
        <end position="254"/>
    </location>
</feature>
<keyword evidence="11" id="KW-0206">Cytoskeleton</keyword>
<dbReference type="InterPro" id="IPR036961">
    <property type="entry name" value="Kinesin_motor_dom_sf"/>
</dbReference>
<sequence length="768" mass="86076">MDPIKSGMSIQIRRTDGRTHPAIVSSVNNTLRSVTVEWFEKGETKGKEIEFDAIFALNANLLPSNNIINRGGSLAVEPPIKGIRDSSTSWDDDDDEDDESQQDAFMTDCDNGNVKDKTTISSTTLAVSSLPNPRTYSQTRTSLAGGNRYRLNPSRATFANNANGVSTNEKPRGVENIPPATPSSVVNSSLTKIKSTESCIPAAIQQQQQMPAPQNDPLNSNMARARRSNVVKEVEKLKKNREERRLRQAEKKEEKEAMMNIDPGNPNWQFLAMIKEYQSNVDFRPLKDTDPVENHQITVCVRKRPLNKKELSRKEVDVITVPRKDLIVVHEPKNKVDLTKYLENQQFRFDHAFDDTCSNETVYKFTAKPLVQTIFEGGMATCFAYGQTGSGKTHTMGGTFSGKTQDSNKGIYAMVAKDVFKFLNSPQYKSLIVTSSFFEIYSGKVFDLLADKSKLRVLEDGKQQVQVVGLTEKVVGSVEEVLTIIETGNKARTSGQTSANSNSSRSHAVFQITLRNEAHKIHGKFSLIDLAGNERGADTSSANRLTRMEGAEINKSLLALKECIRALGRKGAHLPFRASKLTQVLRDSFIGDNTKTCMIAMISPGMSSCEHSLNTLRYADRVKELAASDPTLHYDEDINSANHEQSLNHDDLAALRSLNEGEISADLYNFHEAISHLQQLEDEVLDSFKLWRENSQKWETRENQLLLMTKHVDYDQEAFATDLEQVLNEKQKQLQGLLEKVLVFRNQLVAEEEISKKMTDKPHTRALH</sequence>
<dbReference type="InterPro" id="IPR054473">
    <property type="entry name" value="KIF2A-like_N"/>
</dbReference>
<keyword evidence="10 14" id="KW-0505">Motor protein</keyword>
<keyword evidence="5 14" id="KW-0547">Nucleotide-binding</keyword>
<evidence type="ECO:0000256" key="8">
    <source>
        <dbReference type="ARBA" id="ARBA00022840"/>
    </source>
</evidence>
<evidence type="ECO:0000256" key="3">
    <source>
        <dbReference type="ARBA" id="ARBA00022618"/>
    </source>
</evidence>
<evidence type="ECO:0000256" key="4">
    <source>
        <dbReference type="ARBA" id="ARBA00022701"/>
    </source>
</evidence>
<proteinExistence type="inferred from homology"/>
<dbReference type="GO" id="GO:0007019">
    <property type="term" value="P:microtubule depolymerization"/>
    <property type="evidence" value="ECO:0007669"/>
    <property type="project" value="TreeGrafter"/>
</dbReference>
<name>A0A8I6SAC2_CIMLE</name>
<dbReference type="GO" id="GO:0005524">
    <property type="term" value="F:ATP binding"/>
    <property type="evidence" value="ECO:0007669"/>
    <property type="project" value="UniProtKB-UniRule"/>
</dbReference>
<dbReference type="GO" id="GO:0051301">
    <property type="term" value="P:cell division"/>
    <property type="evidence" value="ECO:0007669"/>
    <property type="project" value="UniProtKB-KW"/>
</dbReference>
<keyword evidence="2" id="KW-0963">Cytoplasm</keyword>
<dbReference type="InterPro" id="IPR027640">
    <property type="entry name" value="Kinesin-like_fam"/>
</dbReference>
<keyword evidence="12" id="KW-0131">Cell cycle</keyword>
<dbReference type="GO" id="GO:0007018">
    <property type="term" value="P:microtubule-based movement"/>
    <property type="evidence" value="ECO:0007669"/>
    <property type="project" value="InterPro"/>
</dbReference>
<dbReference type="Proteomes" id="UP000494040">
    <property type="component" value="Unassembled WGS sequence"/>
</dbReference>
<reference evidence="19" key="1">
    <citation type="submission" date="2022-01" db="UniProtKB">
        <authorList>
            <consortium name="EnsemblMetazoa"/>
        </authorList>
    </citation>
    <scope>IDENTIFICATION</scope>
</reference>
<dbReference type="PRINTS" id="PR00380">
    <property type="entry name" value="KINESINHEAVY"/>
</dbReference>
<evidence type="ECO:0000256" key="15">
    <source>
        <dbReference type="RuleBase" id="RU000394"/>
    </source>
</evidence>
<dbReference type="CDD" id="cd01367">
    <property type="entry name" value="KISc_KIF2_like"/>
    <property type="match status" value="1"/>
</dbReference>
<dbReference type="FunFam" id="3.40.850.10:FF:000012">
    <property type="entry name" value="Kinesin-like protein"/>
    <property type="match status" value="1"/>
</dbReference>
<dbReference type="SMART" id="SM00129">
    <property type="entry name" value="KISc"/>
    <property type="match status" value="1"/>
</dbReference>
<evidence type="ECO:0000256" key="17">
    <source>
        <dbReference type="SAM" id="MobiDB-lite"/>
    </source>
</evidence>
<dbReference type="EnsemblMetazoa" id="XM_014405429.2">
    <property type="protein sequence ID" value="XP_014260915.1"/>
    <property type="gene ID" value="LOC106673343"/>
</dbReference>
<accession>A0A8I6SAC2</accession>
<evidence type="ECO:0000256" key="2">
    <source>
        <dbReference type="ARBA" id="ARBA00022490"/>
    </source>
</evidence>
<dbReference type="OrthoDB" id="3176171at2759"/>
<evidence type="ECO:0000256" key="12">
    <source>
        <dbReference type="ARBA" id="ARBA00023306"/>
    </source>
</evidence>
<feature type="compositionally biased region" description="Polar residues" evidence="17">
    <location>
        <begin position="129"/>
        <end position="144"/>
    </location>
</feature>
<keyword evidence="20" id="KW-1185">Reference proteome</keyword>
<dbReference type="GO" id="GO:0007059">
    <property type="term" value="P:chromosome segregation"/>
    <property type="evidence" value="ECO:0007669"/>
    <property type="project" value="UniProtKB-KW"/>
</dbReference>
<dbReference type="PANTHER" id="PTHR47971">
    <property type="entry name" value="KINESIN-RELATED PROTEIN 6"/>
    <property type="match status" value="1"/>
</dbReference>
<evidence type="ECO:0000259" key="18">
    <source>
        <dbReference type="PROSITE" id="PS50067"/>
    </source>
</evidence>
<dbReference type="GO" id="GO:0000922">
    <property type="term" value="C:spindle pole"/>
    <property type="evidence" value="ECO:0007669"/>
    <property type="project" value="UniProtKB-SubCell"/>
</dbReference>
<feature type="binding site" evidence="14">
    <location>
        <begin position="386"/>
        <end position="393"/>
    </location>
    <ligand>
        <name>ATP</name>
        <dbReference type="ChEBI" id="CHEBI:30616"/>
    </ligand>
</feature>
<organism evidence="19 20">
    <name type="scientific">Cimex lectularius</name>
    <name type="common">Bed bug</name>
    <name type="synonym">Acanthia lectularia</name>
    <dbReference type="NCBI Taxonomy" id="79782"/>
    <lineage>
        <taxon>Eukaryota</taxon>
        <taxon>Metazoa</taxon>
        <taxon>Ecdysozoa</taxon>
        <taxon>Arthropoda</taxon>
        <taxon>Hexapoda</taxon>
        <taxon>Insecta</taxon>
        <taxon>Pterygota</taxon>
        <taxon>Neoptera</taxon>
        <taxon>Paraneoptera</taxon>
        <taxon>Hemiptera</taxon>
        <taxon>Heteroptera</taxon>
        <taxon>Panheteroptera</taxon>
        <taxon>Cimicomorpha</taxon>
        <taxon>Cimicidae</taxon>
        <taxon>Cimex</taxon>
    </lineage>
</organism>
<dbReference type="OMA" id="LMIVHEP"/>
<protein>
    <recommendedName>
        <fullName evidence="15">Kinesin-like protein</fullName>
    </recommendedName>
</protein>
<dbReference type="GO" id="GO:0005828">
    <property type="term" value="C:kinetochore microtubule"/>
    <property type="evidence" value="ECO:0007669"/>
    <property type="project" value="UniProtKB-ARBA"/>
</dbReference>
<dbReference type="InterPro" id="IPR001752">
    <property type="entry name" value="Kinesin_motor_dom"/>
</dbReference>
<dbReference type="PROSITE" id="PS50067">
    <property type="entry name" value="KINESIN_MOTOR_2"/>
    <property type="match status" value="1"/>
</dbReference>
<feature type="domain" description="Kinesin motor" evidence="18">
    <location>
        <begin position="296"/>
        <end position="625"/>
    </location>
</feature>
<dbReference type="GO" id="GO:0003777">
    <property type="term" value="F:microtubule motor activity"/>
    <property type="evidence" value="ECO:0007669"/>
    <property type="project" value="InterPro"/>
</dbReference>
<evidence type="ECO:0000256" key="13">
    <source>
        <dbReference type="ARBA" id="ARBA00061030"/>
    </source>
</evidence>
<evidence type="ECO:0000256" key="6">
    <source>
        <dbReference type="ARBA" id="ARBA00022776"/>
    </source>
</evidence>
<feature type="region of interest" description="Disordered" evidence="17">
    <location>
        <begin position="207"/>
        <end position="254"/>
    </location>
</feature>
<dbReference type="Pfam" id="PF00225">
    <property type="entry name" value="Kinesin"/>
    <property type="match status" value="1"/>
</dbReference>
<dbReference type="PROSITE" id="PS00411">
    <property type="entry name" value="KINESIN_MOTOR_1"/>
    <property type="match status" value="1"/>
</dbReference>
<feature type="region of interest" description="Disordered" evidence="17">
    <location>
        <begin position="74"/>
        <end position="102"/>
    </location>
</feature>
<evidence type="ECO:0000256" key="9">
    <source>
        <dbReference type="ARBA" id="ARBA00023054"/>
    </source>
</evidence>
<evidence type="ECO:0000256" key="7">
    <source>
        <dbReference type="ARBA" id="ARBA00022829"/>
    </source>
</evidence>
<dbReference type="InterPro" id="IPR027417">
    <property type="entry name" value="P-loop_NTPase"/>
</dbReference>
<dbReference type="AlphaFoldDB" id="A0A8I6SAC2"/>
<keyword evidence="4 15" id="KW-0493">Microtubule</keyword>
<dbReference type="GO" id="GO:0008017">
    <property type="term" value="F:microtubule binding"/>
    <property type="evidence" value="ECO:0007669"/>
    <property type="project" value="InterPro"/>
</dbReference>
<keyword evidence="7" id="KW-0159">Chromosome partition</keyword>
<dbReference type="PANTHER" id="PTHR47971:SF8">
    <property type="entry name" value="KINESIN-LIKE PROTEIN"/>
    <property type="match status" value="1"/>
</dbReference>